<accession>A0A8H7LUA3</accession>
<name>A0A8H7LUA3_9AGAM</name>
<dbReference type="OrthoDB" id="426133at2759"/>
<sequence>MMKGSLAAALLASVVSAASPIVVLPNAKLLHKHGRWDANNGTWWPGSGFKLVASNLTSFDLRLGWEGTNWPSVAISLSVDYEPFKQLNVSGGVNSIPIPVAPANKSRVVRINVQASTGTRMQLDQIELNEGAKVKEYKPSPLRFQFIGDSLSAGYLNPNGVNDCWTFLSSQEFKAEHNIMAQSGACLTDKECFSNIHGLSYQYFVTEDTTYRWDSNHNYTTPWDFKRDLAPSHIIIYIG</sequence>
<keyword evidence="1" id="KW-0732">Signal</keyword>
<organism evidence="2 3">
    <name type="scientific">Rhizoctonia solani</name>
    <dbReference type="NCBI Taxonomy" id="456999"/>
    <lineage>
        <taxon>Eukaryota</taxon>
        <taxon>Fungi</taxon>
        <taxon>Dikarya</taxon>
        <taxon>Basidiomycota</taxon>
        <taxon>Agaricomycotina</taxon>
        <taxon>Agaricomycetes</taxon>
        <taxon>Cantharellales</taxon>
        <taxon>Ceratobasidiaceae</taxon>
        <taxon>Rhizoctonia</taxon>
    </lineage>
</organism>
<dbReference type="InterPro" id="IPR052762">
    <property type="entry name" value="PCW_deacetylase/CE"/>
</dbReference>
<gene>
    <name evidence="2" type="ORF">RHS03_05270</name>
</gene>
<feature type="signal peptide" evidence="1">
    <location>
        <begin position="1"/>
        <end position="17"/>
    </location>
</feature>
<feature type="chain" id="PRO_5034150710" evidence="1">
    <location>
        <begin position="18"/>
        <end position="239"/>
    </location>
</feature>
<reference evidence="2" key="1">
    <citation type="submission" date="2020-09" db="EMBL/GenBank/DDBJ databases">
        <title>Comparative genome analyses of four rice-infecting Rhizoctonia solani isolates reveal extensive enrichment of homogalacturonan modification genes.</title>
        <authorList>
            <person name="Lee D.-Y."/>
            <person name="Jeon J."/>
            <person name="Kim K.-T."/>
            <person name="Cheong K."/>
            <person name="Song H."/>
            <person name="Choi G."/>
            <person name="Ko J."/>
            <person name="Opiyo S.O."/>
            <person name="Zuo S."/>
            <person name="Madhav S."/>
            <person name="Lee Y.-H."/>
            <person name="Wang G.-L."/>
        </authorList>
    </citation>
    <scope>NUCLEOTIDE SEQUENCE</scope>
    <source>
        <strain evidence="2">AG1-IA WGL</strain>
    </source>
</reference>
<evidence type="ECO:0000256" key="1">
    <source>
        <dbReference type="SAM" id="SignalP"/>
    </source>
</evidence>
<evidence type="ECO:0000313" key="3">
    <source>
        <dbReference type="Proteomes" id="UP000602905"/>
    </source>
</evidence>
<evidence type="ECO:0000313" key="2">
    <source>
        <dbReference type="EMBL" id="KAF8706029.1"/>
    </source>
</evidence>
<dbReference type="SUPFAM" id="SSF52266">
    <property type="entry name" value="SGNH hydrolase"/>
    <property type="match status" value="1"/>
</dbReference>
<dbReference type="PANTHER" id="PTHR37834:SF2">
    <property type="entry name" value="ESTERASE, SGNH HYDROLASE-TYPE"/>
    <property type="match status" value="1"/>
</dbReference>
<comment type="caution">
    <text evidence="2">The sequence shown here is derived from an EMBL/GenBank/DDBJ whole genome shotgun (WGS) entry which is preliminary data.</text>
</comment>
<protein>
    <submittedName>
        <fullName evidence="2">GDSL-like Lipase/Acylhydrolase family</fullName>
    </submittedName>
</protein>
<dbReference type="Proteomes" id="UP000602905">
    <property type="component" value="Unassembled WGS sequence"/>
</dbReference>
<proteinExistence type="predicted"/>
<keyword evidence="2" id="KW-0378">Hydrolase</keyword>
<feature type="non-terminal residue" evidence="2">
    <location>
        <position position="239"/>
    </location>
</feature>
<dbReference type="AlphaFoldDB" id="A0A8H7LUA3"/>
<dbReference type="InterPro" id="IPR036514">
    <property type="entry name" value="SGNH_hydro_sf"/>
</dbReference>
<dbReference type="PANTHER" id="PTHR37834">
    <property type="entry name" value="GDSL-LIKE LIPASE/ACYLHYDROLASE DOMAIN PROTEIN (AFU_ORTHOLOGUE AFUA_2G00620)"/>
    <property type="match status" value="1"/>
</dbReference>
<dbReference type="Gene3D" id="3.40.50.1110">
    <property type="entry name" value="SGNH hydrolase"/>
    <property type="match status" value="1"/>
</dbReference>
<dbReference type="GO" id="GO:0016787">
    <property type="term" value="F:hydrolase activity"/>
    <property type="evidence" value="ECO:0007669"/>
    <property type="project" value="UniProtKB-KW"/>
</dbReference>
<dbReference type="EMBL" id="JACYCD010000052">
    <property type="protein sequence ID" value="KAF8706029.1"/>
    <property type="molecule type" value="Genomic_DNA"/>
</dbReference>